<dbReference type="InterPro" id="IPR035979">
    <property type="entry name" value="RBD_domain_sf"/>
</dbReference>
<keyword evidence="5" id="KW-1185">Reference proteome</keyword>
<dbReference type="InterPro" id="IPR000504">
    <property type="entry name" value="RRM_dom"/>
</dbReference>
<dbReference type="EMBL" id="PJQM01001915">
    <property type="protein sequence ID" value="RCH99749.1"/>
    <property type="molecule type" value="Genomic_DNA"/>
</dbReference>
<feature type="region of interest" description="Disordered" evidence="2">
    <location>
        <begin position="14"/>
        <end position="50"/>
    </location>
</feature>
<evidence type="ECO:0000256" key="1">
    <source>
        <dbReference type="PROSITE-ProRule" id="PRU00176"/>
    </source>
</evidence>
<dbReference type="InterPro" id="IPR012677">
    <property type="entry name" value="Nucleotide-bd_a/b_plait_sf"/>
</dbReference>
<gene>
    <name evidence="4" type="ORF">CU098_010792</name>
</gene>
<keyword evidence="1" id="KW-0694">RNA-binding</keyword>
<dbReference type="SMART" id="SM00360">
    <property type="entry name" value="RRM"/>
    <property type="match status" value="1"/>
</dbReference>
<reference evidence="4 5" key="1">
    <citation type="journal article" date="2018" name="G3 (Bethesda)">
        <title>Phylogenetic and Phylogenomic Definition of Rhizopus Species.</title>
        <authorList>
            <person name="Gryganskyi A.P."/>
            <person name="Golan J."/>
            <person name="Dolatabadi S."/>
            <person name="Mondo S."/>
            <person name="Robb S."/>
            <person name="Idnurm A."/>
            <person name="Muszewska A."/>
            <person name="Steczkiewicz K."/>
            <person name="Masonjones S."/>
            <person name="Liao H.L."/>
            <person name="Gajdeczka M.T."/>
            <person name="Anike F."/>
            <person name="Vuek A."/>
            <person name="Anishchenko I.M."/>
            <person name="Voigt K."/>
            <person name="de Hoog G.S."/>
            <person name="Smith M.E."/>
            <person name="Heitman J."/>
            <person name="Vilgalys R."/>
            <person name="Stajich J.E."/>
        </authorList>
    </citation>
    <scope>NUCLEOTIDE SEQUENCE [LARGE SCALE GENOMIC DNA]</scope>
    <source>
        <strain evidence="4 5">LSU 92-RS-03</strain>
    </source>
</reference>
<dbReference type="AlphaFoldDB" id="A0A367KCC5"/>
<evidence type="ECO:0000313" key="5">
    <source>
        <dbReference type="Proteomes" id="UP000253551"/>
    </source>
</evidence>
<feature type="region of interest" description="Disordered" evidence="2">
    <location>
        <begin position="132"/>
        <end position="182"/>
    </location>
</feature>
<evidence type="ECO:0000313" key="4">
    <source>
        <dbReference type="EMBL" id="RCH99749.1"/>
    </source>
</evidence>
<feature type="compositionally biased region" description="Basic and acidic residues" evidence="2">
    <location>
        <begin position="213"/>
        <end position="224"/>
    </location>
</feature>
<name>A0A367KCC5_RHIST</name>
<dbReference type="PROSITE" id="PS50102">
    <property type="entry name" value="RRM"/>
    <property type="match status" value="1"/>
</dbReference>
<organism evidence="4 5">
    <name type="scientific">Rhizopus stolonifer</name>
    <name type="common">Rhizopus nigricans</name>
    <dbReference type="NCBI Taxonomy" id="4846"/>
    <lineage>
        <taxon>Eukaryota</taxon>
        <taxon>Fungi</taxon>
        <taxon>Fungi incertae sedis</taxon>
        <taxon>Mucoromycota</taxon>
        <taxon>Mucoromycotina</taxon>
        <taxon>Mucoromycetes</taxon>
        <taxon>Mucorales</taxon>
        <taxon>Mucorineae</taxon>
        <taxon>Rhizopodaceae</taxon>
        <taxon>Rhizopus</taxon>
    </lineage>
</organism>
<feature type="compositionally biased region" description="Basic and acidic residues" evidence="2">
    <location>
        <begin position="14"/>
        <end position="23"/>
    </location>
</feature>
<protein>
    <recommendedName>
        <fullName evidence="3">RRM domain-containing protein</fullName>
    </recommendedName>
</protein>
<evidence type="ECO:0000256" key="2">
    <source>
        <dbReference type="SAM" id="MobiDB-lite"/>
    </source>
</evidence>
<accession>A0A367KCC5</accession>
<feature type="compositionally biased region" description="Basic and acidic residues" evidence="2">
    <location>
        <begin position="36"/>
        <end position="50"/>
    </location>
</feature>
<feature type="compositionally biased region" description="Basic and acidic residues" evidence="2">
    <location>
        <begin position="160"/>
        <end position="182"/>
    </location>
</feature>
<dbReference type="Pfam" id="PF00076">
    <property type="entry name" value="RRM_1"/>
    <property type="match status" value="1"/>
</dbReference>
<feature type="region of interest" description="Disordered" evidence="2">
    <location>
        <begin position="213"/>
        <end position="240"/>
    </location>
</feature>
<dbReference type="Gene3D" id="3.30.70.330">
    <property type="match status" value="1"/>
</dbReference>
<dbReference type="STRING" id="4846.A0A367KCC5"/>
<feature type="compositionally biased region" description="Pro residues" evidence="2">
    <location>
        <begin position="226"/>
        <end position="240"/>
    </location>
</feature>
<dbReference type="OrthoDB" id="6159137at2759"/>
<dbReference type="GO" id="GO:0003723">
    <property type="term" value="F:RNA binding"/>
    <property type="evidence" value="ECO:0007669"/>
    <property type="project" value="UniProtKB-UniRule"/>
</dbReference>
<evidence type="ECO:0000259" key="3">
    <source>
        <dbReference type="PROSITE" id="PS50102"/>
    </source>
</evidence>
<dbReference type="PANTHER" id="PTHR48034">
    <property type="entry name" value="TRANSFORMER-2 SEX-DETERMINING PROTEIN-RELATED"/>
    <property type="match status" value="1"/>
</dbReference>
<dbReference type="InterPro" id="IPR050441">
    <property type="entry name" value="RBM"/>
</dbReference>
<dbReference type="Proteomes" id="UP000253551">
    <property type="component" value="Unassembled WGS sequence"/>
</dbReference>
<dbReference type="SUPFAM" id="SSF54928">
    <property type="entry name" value="RNA-binding domain, RBD"/>
    <property type="match status" value="1"/>
</dbReference>
<sequence length="240" mass="28867">MSELEYPGEVYKKERIEYPDERGRHSRSRSRSPSLGHEHSEHKYRSRSRSRDLICREDENPGDNLFITGLTIRTSGADLEDIFNKFGRVIKAEIMFDPHTRESRGFGFIRMANPEDADRALTNISNTEIDGRTVTVEKAKRSKPRTPTPGRYYGPPKRGPPRDRRDGRPPRGGDPRYDRYYERSYVDRYEPPRYDRYERDRFDRYDRIDRFDRYDRYDRYDRRPPPPRYDPYPPRARSPY</sequence>
<comment type="caution">
    <text evidence="4">The sequence shown here is derived from an EMBL/GenBank/DDBJ whole genome shotgun (WGS) entry which is preliminary data.</text>
</comment>
<proteinExistence type="predicted"/>
<feature type="domain" description="RRM" evidence="3">
    <location>
        <begin position="63"/>
        <end position="141"/>
    </location>
</feature>